<feature type="non-terminal residue" evidence="1">
    <location>
        <position position="107"/>
    </location>
</feature>
<feature type="non-terminal residue" evidence="1">
    <location>
        <position position="1"/>
    </location>
</feature>
<evidence type="ECO:0000313" key="2">
    <source>
        <dbReference type="Proteomes" id="UP000593578"/>
    </source>
</evidence>
<organism evidence="1 2">
    <name type="scientific">Gossypium raimondii</name>
    <name type="common">Peruvian cotton</name>
    <name type="synonym">Gossypium klotzschianum subsp. raimondii</name>
    <dbReference type="NCBI Taxonomy" id="29730"/>
    <lineage>
        <taxon>Eukaryota</taxon>
        <taxon>Viridiplantae</taxon>
        <taxon>Streptophyta</taxon>
        <taxon>Embryophyta</taxon>
        <taxon>Tracheophyta</taxon>
        <taxon>Spermatophyta</taxon>
        <taxon>Magnoliopsida</taxon>
        <taxon>eudicotyledons</taxon>
        <taxon>Gunneridae</taxon>
        <taxon>Pentapetalae</taxon>
        <taxon>rosids</taxon>
        <taxon>malvids</taxon>
        <taxon>Malvales</taxon>
        <taxon>Malvaceae</taxon>
        <taxon>Malvoideae</taxon>
        <taxon>Gossypium</taxon>
    </lineage>
</organism>
<comment type="caution">
    <text evidence="1">The sequence shown here is derived from an EMBL/GenBank/DDBJ whole genome shotgun (WGS) entry which is preliminary data.</text>
</comment>
<proteinExistence type="predicted"/>
<dbReference type="EMBL" id="JABEZZ010000004">
    <property type="protein sequence ID" value="MBA0583968.1"/>
    <property type="molecule type" value="Genomic_DNA"/>
</dbReference>
<accession>A0A7J8P4A1</accession>
<name>A0A7J8P4A1_GOSRA</name>
<reference evidence="1 2" key="1">
    <citation type="journal article" date="2019" name="Genome Biol. Evol.">
        <title>Insights into the evolution of the New World diploid cottons (Gossypium, subgenus Houzingenia) based on genome sequencing.</title>
        <authorList>
            <person name="Grover C.E."/>
            <person name="Arick M.A. 2nd"/>
            <person name="Thrash A."/>
            <person name="Conover J.L."/>
            <person name="Sanders W.S."/>
            <person name="Peterson D.G."/>
            <person name="Frelichowski J.E."/>
            <person name="Scheffler J.A."/>
            <person name="Scheffler B.E."/>
            <person name="Wendel J.F."/>
        </authorList>
    </citation>
    <scope>NUCLEOTIDE SEQUENCE [LARGE SCALE GENOMIC DNA]</scope>
    <source>
        <strain evidence="1">8</strain>
        <tissue evidence="1">Leaf</tissue>
    </source>
</reference>
<protein>
    <submittedName>
        <fullName evidence="1">Uncharacterized protein</fullName>
    </submittedName>
</protein>
<sequence length="107" mass="12261">TLQEDSIIWRSEEFGVFSVHSGVEIVIWKPSENAFIKINFDEGFSSPFLEIMFEDCYQKSKGSYSGRRWRRKIDGERLGGVPLDCEMKIGFKVLLGYSPIKENSSEG</sequence>
<evidence type="ECO:0000313" key="1">
    <source>
        <dbReference type="EMBL" id="MBA0583968.1"/>
    </source>
</evidence>
<dbReference type="Proteomes" id="UP000593578">
    <property type="component" value="Unassembled WGS sequence"/>
</dbReference>
<gene>
    <name evidence="1" type="ORF">Gorai_014803</name>
</gene>
<dbReference type="AlphaFoldDB" id="A0A7J8P4A1"/>